<dbReference type="Proteomes" id="UP000288395">
    <property type="component" value="Unassembled WGS sequence"/>
</dbReference>
<reference evidence="2" key="1">
    <citation type="journal article" date="2018" name="Front. Microbiol.">
        <title>Genome-Based Analysis Reveals the Taxonomy and Diversity of the Family Idiomarinaceae.</title>
        <authorList>
            <person name="Liu Y."/>
            <person name="Lai Q."/>
            <person name="Shao Z."/>
        </authorList>
    </citation>
    <scope>NUCLEOTIDE SEQUENCE [LARGE SCALE GENOMIC DNA]</scope>
    <source>
        <strain evidence="2">GBPy7</strain>
    </source>
</reference>
<gene>
    <name evidence="1" type="ORF">CWE08_06440</name>
</gene>
<protein>
    <submittedName>
        <fullName evidence="1">Uncharacterized protein</fullName>
    </submittedName>
</protein>
<proteinExistence type="predicted"/>
<comment type="caution">
    <text evidence="1">The sequence shown here is derived from an EMBL/GenBank/DDBJ whole genome shotgun (WGS) entry which is preliminary data.</text>
</comment>
<evidence type="ECO:0000313" key="1">
    <source>
        <dbReference type="EMBL" id="RUO21215.1"/>
    </source>
</evidence>
<keyword evidence="2" id="KW-1185">Reference proteome</keyword>
<name>A0A432VXC2_9GAMM</name>
<sequence length="69" mass="7762">MCSNQLSYVALPFCFALYVSVRRVLCESTRVQSTPFRKKTDISVLIAQKSTELVKSAAKYLQKGAFRPS</sequence>
<dbReference type="AlphaFoldDB" id="A0A432VXC2"/>
<dbReference type="EMBL" id="PIPJ01000003">
    <property type="protein sequence ID" value="RUO21215.1"/>
    <property type="molecule type" value="Genomic_DNA"/>
</dbReference>
<organism evidence="1 2">
    <name type="scientific">Aliidiomarina iranensis</name>
    <dbReference type="NCBI Taxonomy" id="1434071"/>
    <lineage>
        <taxon>Bacteria</taxon>
        <taxon>Pseudomonadati</taxon>
        <taxon>Pseudomonadota</taxon>
        <taxon>Gammaproteobacteria</taxon>
        <taxon>Alteromonadales</taxon>
        <taxon>Idiomarinaceae</taxon>
        <taxon>Aliidiomarina</taxon>
    </lineage>
</organism>
<evidence type="ECO:0000313" key="2">
    <source>
        <dbReference type="Proteomes" id="UP000288395"/>
    </source>
</evidence>
<accession>A0A432VXC2</accession>